<dbReference type="Proteomes" id="UP000829685">
    <property type="component" value="Unassembled WGS sequence"/>
</dbReference>
<keyword evidence="3" id="KW-1185">Reference proteome</keyword>
<name>A0A9Q0APG1_9PEZI</name>
<feature type="region of interest" description="Disordered" evidence="1">
    <location>
        <begin position="26"/>
        <end position="63"/>
    </location>
</feature>
<dbReference type="EMBL" id="JAFIMR010000019">
    <property type="protein sequence ID" value="KAI1867089.1"/>
    <property type="molecule type" value="Genomic_DNA"/>
</dbReference>
<evidence type="ECO:0000313" key="3">
    <source>
        <dbReference type="Proteomes" id="UP000829685"/>
    </source>
</evidence>
<gene>
    <name evidence="2" type="ORF">JX265_007665</name>
</gene>
<sequence length="229" mass="25690">MDDIPTMFSATKILGKSDRHLEKNQATTIPFGPKDVSDWGIGGHKSRHTAVSSPEDGTDPLTKSGTVGFYSGINMWGDDLWPEGQQAFGFVMHMTDMNIAQVVYRPVGNEPDYRAYQVDDTGDNIPGGSQTEYSTWTLGNDPLRLLSQNNNMTKLNPATDDWKKENRKVQPHAHPVVWNRDAFDATFRSEYAAALRKNEKLGSYEQQKVVIDHSTIVPFHLCLLPLRIP</sequence>
<evidence type="ECO:0000313" key="2">
    <source>
        <dbReference type="EMBL" id="KAI1867089.1"/>
    </source>
</evidence>
<comment type="caution">
    <text evidence="2">The sequence shown here is derived from an EMBL/GenBank/DDBJ whole genome shotgun (WGS) entry which is preliminary data.</text>
</comment>
<accession>A0A9Q0APG1</accession>
<proteinExistence type="predicted"/>
<organism evidence="2 3">
    <name type="scientific">Neoarthrinium moseri</name>
    <dbReference type="NCBI Taxonomy" id="1658444"/>
    <lineage>
        <taxon>Eukaryota</taxon>
        <taxon>Fungi</taxon>
        <taxon>Dikarya</taxon>
        <taxon>Ascomycota</taxon>
        <taxon>Pezizomycotina</taxon>
        <taxon>Sordariomycetes</taxon>
        <taxon>Xylariomycetidae</taxon>
        <taxon>Amphisphaeriales</taxon>
        <taxon>Apiosporaceae</taxon>
        <taxon>Neoarthrinium</taxon>
    </lineage>
</organism>
<evidence type="ECO:0000256" key="1">
    <source>
        <dbReference type="SAM" id="MobiDB-lite"/>
    </source>
</evidence>
<dbReference type="AlphaFoldDB" id="A0A9Q0APG1"/>
<reference evidence="2" key="1">
    <citation type="submission" date="2021-03" db="EMBL/GenBank/DDBJ databases">
        <title>Revisited historic fungal species revealed as producer of novel bioactive compounds through whole genome sequencing and comparative genomics.</title>
        <authorList>
            <person name="Vignolle G.A."/>
            <person name="Hochenegger N."/>
            <person name="Mach R.L."/>
            <person name="Mach-Aigner A.R."/>
            <person name="Javad Rahimi M."/>
            <person name="Salim K.A."/>
            <person name="Chan C.M."/>
            <person name="Lim L.B.L."/>
            <person name="Cai F."/>
            <person name="Druzhinina I.S."/>
            <person name="U'Ren J.M."/>
            <person name="Derntl C."/>
        </authorList>
    </citation>
    <scope>NUCLEOTIDE SEQUENCE</scope>
    <source>
        <strain evidence="2">TUCIM 5799</strain>
    </source>
</reference>
<protein>
    <submittedName>
        <fullName evidence="2">Uncharacterized protein</fullName>
    </submittedName>
</protein>